<dbReference type="InterPro" id="IPR004099">
    <property type="entry name" value="Pyr_nucl-diS_OxRdtase_dimer"/>
</dbReference>
<accession>A0A2S8NUX5</accession>
<dbReference type="Gene3D" id="3.50.50.60">
    <property type="entry name" value="FAD/NAD(P)-binding domain"/>
    <property type="match status" value="2"/>
</dbReference>
<dbReference type="Pfam" id="PF07992">
    <property type="entry name" value="Pyr_redox_2"/>
    <property type="match status" value="1"/>
</dbReference>
<keyword evidence="6" id="KW-0676">Redox-active center</keyword>
<dbReference type="InterPro" id="IPR016156">
    <property type="entry name" value="FAD/NAD-linked_Rdtase_dimer_sf"/>
</dbReference>
<dbReference type="SUPFAM" id="SSF55424">
    <property type="entry name" value="FAD/NAD-linked reductases, dimerisation (C-terminal) domain"/>
    <property type="match status" value="1"/>
</dbReference>
<dbReference type="Gene3D" id="3.30.390.30">
    <property type="match status" value="1"/>
</dbReference>
<dbReference type="Pfam" id="PF02852">
    <property type="entry name" value="Pyr_redox_dim"/>
    <property type="match status" value="1"/>
</dbReference>
<dbReference type="GO" id="GO:0016491">
    <property type="term" value="F:oxidoreductase activity"/>
    <property type="evidence" value="ECO:0007669"/>
    <property type="project" value="UniProtKB-KW"/>
</dbReference>
<dbReference type="PANTHER" id="PTHR43429:SF1">
    <property type="entry name" value="NAD(P)H SULFUR OXIDOREDUCTASE (COA-DEPENDENT)"/>
    <property type="match status" value="1"/>
</dbReference>
<keyword evidence="5" id="KW-0560">Oxidoreductase</keyword>
<dbReference type="PRINTS" id="PR00368">
    <property type="entry name" value="FADPNR"/>
</dbReference>
<organism evidence="9 10">
    <name type="scientific">Candidatus Phytoplasma phoenicium</name>
    <dbReference type="NCBI Taxonomy" id="198422"/>
    <lineage>
        <taxon>Bacteria</taxon>
        <taxon>Bacillati</taxon>
        <taxon>Mycoplasmatota</taxon>
        <taxon>Mollicutes</taxon>
        <taxon>Acholeplasmatales</taxon>
        <taxon>Acholeplasmataceae</taxon>
        <taxon>Candidatus Phytoplasma</taxon>
        <taxon>16SrIX (Pigeon pea witches'-broom group)</taxon>
    </lineage>
</organism>
<keyword evidence="4" id="KW-0274">FAD</keyword>
<name>A0A2S8NUX5_9MOLU</name>
<evidence type="ECO:0000313" key="9">
    <source>
        <dbReference type="EMBL" id="PQP79807.1"/>
    </source>
</evidence>
<dbReference type="InterPro" id="IPR023753">
    <property type="entry name" value="FAD/NAD-binding_dom"/>
</dbReference>
<feature type="domain" description="FAD/NAD(P)-binding" evidence="8">
    <location>
        <begin position="1"/>
        <end position="305"/>
    </location>
</feature>
<keyword evidence="10" id="KW-1185">Reference proteome</keyword>
<gene>
    <name evidence="9" type="ORF">C6B37_00990</name>
</gene>
<evidence type="ECO:0000256" key="2">
    <source>
        <dbReference type="ARBA" id="ARBA00009130"/>
    </source>
</evidence>
<dbReference type="InterPro" id="IPR036188">
    <property type="entry name" value="FAD/NAD-bd_sf"/>
</dbReference>
<dbReference type="Proteomes" id="UP000238672">
    <property type="component" value="Unassembled WGS sequence"/>
</dbReference>
<comment type="cofactor">
    <cofactor evidence="1">
        <name>FAD</name>
        <dbReference type="ChEBI" id="CHEBI:57692"/>
    </cofactor>
</comment>
<evidence type="ECO:0000259" key="8">
    <source>
        <dbReference type="Pfam" id="PF07992"/>
    </source>
</evidence>
<reference evidence="9 10" key="1">
    <citation type="submission" date="2018-02" db="EMBL/GenBank/DDBJ databases">
        <title>Metagenomics reveals mixed infection of spiroplasma and phytoplasma in chicory.</title>
        <authorList>
            <person name="Polano C."/>
            <person name="Moruzzi S."/>
            <person name="Ermacora P."/>
            <person name="Ferrini F."/>
            <person name="Martini M."/>
            <person name="Firrao G."/>
        </authorList>
    </citation>
    <scope>NUCLEOTIDE SEQUENCE [LARGE SCALE GENOMIC DNA]</scope>
    <source>
        <strain evidence="9 10">ChiP</strain>
    </source>
</reference>
<dbReference type="PRINTS" id="PR00411">
    <property type="entry name" value="PNDRDTASEI"/>
</dbReference>
<feature type="domain" description="Pyridine nucleotide-disulphide oxidoreductase dimerisation" evidence="7">
    <location>
        <begin position="329"/>
        <end position="429"/>
    </location>
</feature>
<dbReference type="InterPro" id="IPR050260">
    <property type="entry name" value="FAD-bd_OxRdtase"/>
</dbReference>
<comment type="caution">
    <text evidence="9">The sequence shown here is derived from an EMBL/GenBank/DDBJ whole genome shotgun (WGS) entry which is preliminary data.</text>
</comment>
<evidence type="ECO:0000259" key="7">
    <source>
        <dbReference type="Pfam" id="PF02852"/>
    </source>
</evidence>
<dbReference type="SUPFAM" id="SSF51905">
    <property type="entry name" value="FAD/NAD(P)-binding domain"/>
    <property type="match status" value="2"/>
</dbReference>
<dbReference type="PANTHER" id="PTHR43429">
    <property type="entry name" value="PYRIDINE NUCLEOTIDE-DISULFIDE OXIDOREDUCTASE DOMAIN-CONTAINING"/>
    <property type="match status" value="1"/>
</dbReference>
<evidence type="ECO:0000256" key="6">
    <source>
        <dbReference type="ARBA" id="ARBA00023284"/>
    </source>
</evidence>
<evidence type="ECO:0000256" key="3">
    <source>
        <dbReference type="ARBA" id="ARBA00022630"/>
    </source>
</evidence>
<comment type="similarity">
    <text evidence="2">Belongs to the class-III pyridine nucleotide-disulfide oxidoreductase family.</text>
</comment>
<dbReference type="AlphaFoldDB" id="A0A2S8NUX5"/>
<dbReference type="EMBL" id="PUUG01000019">
    <property type="protein sequence ID" value="PQP79807.1"/>
    <property type="molecule type" value="Genomic_DNA"/>
</dbReference>
<evidence type="ECO:0000256" key="5">
    <source>
        <dbReference type="ARBA" id="ARBA00023002"/>
    </source>
</evidence>
<evidence type="ECO:0000256" key="1">
    <source>
        <dbReference type="ARBA" id="ARBA00001974"/>
    </source>
</evidence>
<keyword evidence="3" id="KW-0285">Flavoprotein</keyword>
<evidence type="ECO:0000313" key="10">
    <source>
        <dbReference type="Proteomes" id="UP000238672"/>
    </source>
</evidence>
<sequence>MKVIIVGCTHSGTAATKTMIKNDTNIQVSIYEKNDNVSFLSCGIALYIGGVVKDKKGLFYSNAEELSAMGAQVFLKHEVVNIDLDKKEVLVKNLNTQEKFIDSFDKLVMSTGSWPVIPKLEGINSKNLLLSKNFEHANNIIAYAKKIKKITVIGAGYIGIELAEAFSKQGKEVTLVDIEKRIMPKYLDQEFTNVVEEAFRKNNVRLALGQKVINFKFQNDLITHVQTDQEIFETEMVIMCISFVPNTQLLRDKLETSANDAFIVNEFLQTSHPDVYACGDCTNIYYNPTKNYKYIPLATNAVRMGTIIGLNIIGKKPKKYLGTQGTSGIKIYDFSISSTGLTEYAAQLLGIDFDSVVIKDANRPEFMPKFESALLKIVYEKDSQRILGGQILSTADLTEKMNTLSVCIQKGMTMEELAFIDFFFHPYFNKPWNLLNLAGLKALDKQ</sequence>
<proteinExistence type="inferred from homology"/>
<protein>
    <submittedName>
        <fullName evidence="9">NADH oxidase</fullName>
    </submittedName>
</protein>
<evidence type="ECO:0000256" key="4">
    <source>
        <dbReference type="ARBA" id="ARBA00022827"/>
    </source>
</evidence>